<reference evidence="2 3" key="1">
    <citation type="submission" date="2024-04" db="EMBL/GenBank/DDBJ databases">
        <title>Phyllosticta paracitricarpa is synonymous to the EU quarantine fungus P. citricarpa based on phylogenomic analyses.</title>
        <authorList>
            <consortium name="Lawrence Berkeley National Laboratory"/>
            <person name="Van ingen-buijs V.A."/>
            <person name="Van westerhoven A.C."/>
            <person name="Haridas S."/>
            <person name="Skiadas P."/>
            <person name="Martin F."/>
            <person name="Groenewald J.Z."/>
            <person name="Crous P.W."/>
            <person name="Seidl M.F."/>
        </authorList>
    </citation>
    <scope>NUCLEOTIDE SEQUENCE [LARGE SCALE GENOMIC DNA]</scope>
    <source>
        <strain evidence="2 3">CPC 17464</strain>
    </source>
</reference>
<proteinExistence type="predicted"/>
<accession>A0ABR1LIG4</accession>
<organism evidence="2 3">
    <name type="scientific">Phyllosticta citribraziliensis</name>
    <dbReference type="NCBI Taxonomy" id="989973"/>
    <lineage>
        <taxon>Eukaryota</taxon>
        <taxon>Fungi</taxon>
        <taxon>Dikarya</taxon>
        <taxon>Ascomycota</taxon>
        <taxon>Pezizomycotina</taxon>
        <taxon>Dothideomycetes</taxon>
        <taxon>Dothideomycetes incertae sedis</taxon>
        <taxon>Botryosphaeriales</taxon>
        <taxon>Phyllostictaceae</taxon>
        <taxon>Phyllosticta</taxon>
    </lineage>
</organism>
<feature type="compositionally biased region" description="Low complexity" evidence="1">
    <location>
        <begin position="30"/>
        <end position="42"/>
    </location>
</feature>
<evidence type="ECO:0000256" key="1">
    <source>
        <dbReference type="SAM" id="MobiDB-lite"/>
    </source>
</evidence>
<keyword evidence="3" id="KW-1185">Reference proteome</keyword>
<dbReference type="EMBL" id="JBBPEH010000008">
    <property type="protein sequence ID" value="KAK7534989.1"/>
    <property type="molecule type" value="Genomic_DNA"/>
</dbReference>
<protein>
    <submittedName>
        <fullName evidence="2">Uncharacterized protein</fullName>
    </submittedName>
</protein>
<feature type="region of interest" description="Disordered" evidence="1">
    <location>
        <begin position="26"/>
        <end position="106"/>
    </location>
</feature>
<feature type="compositionally biased region" description="Basic and acidic residues" evidence="1">
    <location>
        <begin position="70"/>
        <end position="87"/>
    </location>
</feature>
<gene>
    <name evidence="2" type="ORF">J3D65DRAFT_629656</name>
</gene>
<dbReference type="Proteomes" id="UP001360953">
    <property type="component" value="Unassembled WGS sequence"/>
</dbReference>
<name>A0ABR1LIG4_9PEZI</name>
<evidence type="ECO:0000313" key="3">
    <source>
        <dbReference type="Proteomes" id="UP001360953"/>
    </source>
</evidence>
<dbReference type="RefSeq" id="XP_066653714.1">
    <property type="nucleotide sequence ID" value="XM_066800762.1"/>
</dbReference>
<sequence length="177" mass="19306">MAKARSNPMAFFCSSPLAVTPLECKATQRAAGAADSSSSPPRRIVDPCPPPAPSRLTNHVPRAAGVMASSRHERTPSRAHLLRREGRPPGAPHVSQSVQSEVSRPVGRRRRSALFVRHSSFASRKYIHTFHSQSKELAGRPAGLEAPPERTHARTRPAEPTAACGRTLNCRPRRRCT</sequence>
<dbReference type="GeneID" id="92033668"/>
<comment type="caution">
    <text evidence="2">The sequence shown here is derived from an EMBL/GenBank/DDBJ whole genome shotgun (WGS) entry which is preliminary data.</text>
</comment>
<feature type="region of interest" description="Disordered" evidence="1">
    <location>
        <begin position="132"/>
        <end position="160"/>
    </location>
</feature>
<evidence type="ECO:0000313" key="2">
    <source>
        <dbReference type="EMBL" id="KAK7534989.1"/>
    </source>
</evidence>